<dbReference type="InterPro" id="IPR004872">
    <property type="entry name" value="Lipoprotein_NlpA"/>
</dbReference>
<comment type="similarity">
    <text evidence="6">Belongs to the nlpA lipoprotein family.</text>
</comment>
<dbReference type="PANTHER" id="PTHR30429:SF1">
    <property type="entry name" value="D-METHIONINE-BINDING LIPOPROTEIN METQ-RELATED"/>
    <property type="match status" value="1"/>
</dbReference>
<dbReference type="eggNOG" id="COG1464">
    <property type="taxonomic scope" value="Bacteria"/>
</dbReference>
<evidence type="ECO:0000256" key="2">
    <source>
        <dbReference type="ARBA" id="ARBA00022729"/>
    </source>
</evidence>
<accession>S3BIF1</accession>
<dbReference type="STRING" id="1203554.HMPREF1476_00886"/>
<dbReference type="GeneID" id="64061292"/>
<name>S3BIF1_9BURK</name>
<comment type="caution">
    <text evidence="9">The sequence shown here is derived from an EMBL/GenBank/DDBJ whole genome shotgun (WGS) entry which is preliminary data.</text>
</comment>
<dbReference type="HOGENOM" id="CLU_067080_0_0_4"/>
<keyword evidence="2 8" id="KW-0732">Signal</keyword>
<dbReference type="SUPFAM" id="SSF53850">
    <property type="entry name" value="Periplasmic binding protein-like II"/>
    <property type="match status" value="1"/>
</dbReference>
<dbReference type="PROSITE" id="PS51257">
    <property type="entry name" value="PROKAR_LIPOPROTEIN"/>
    <property type="match status" value="1"/>
</dbReference>
<dbReference type="GO" id="GO:0016020">
    <property type="term" value="C:membrane"/>
    <property type="evidence" value="ECO:0007669"/>
    <property type="project" value="UniProtKB-SubCell"/>
</dbReference>
<evidence type="ECO:0000256" key="3">
    <source>
        <dbReference type="ARBA" id="ARBA00023136"/>
    </source>
</evidence>
<evidence type="ECO:0000256" key="6">
    <source>
        <dbReference type="PIRNR" id="PIRNR002854"/>
    </source>
</evidence>
<evidence type="ECO:0000256" key="8">
    <source>
        <dbReference type="SAM" id="SignalP"/>
    </source>
</evidence>
<dbReference type="AlphaFoldDB" id="S3BIF1"/>
<evidence type="ECO:0000256" key="5">
    <source>
        <dbReference type="ARBA" id="ARBA00023288"/>
    </source>
</evidence>
<dbReference type="Proteomes" id="UP000014400">
    <property type="component" value="Unassembled WGS sequence"/>
</dbReference>
<dbReference type="EMBL" id="ATCF01000012">
    <property type="protein sequence ID" value="EPE00157.1"/>
    <property type="molecule type" value="Genomic_DNA"/>
</dbReference>
<keyword evidence="3" id="KW-0472">Membrane</keyword>
<keyword evidence="5 6" id="KW-0449">Lipoprotein</keyword>
<proteinExistence type="inferred from homology"/>
<feature type="lipid moiety-binding region" description="S-diacylglycerol cysteine" evidence="7">
    <location>
        <position position="26"/>
    </location>
</feature>
<gene>
    <name evidence="9" type="ORF">HMPREF1476_00886</name>
</gene>
<sequence length="296" mass="31711">MQKRTFLKSALALGVALSAAPILTACSKAEPEKQAAAQAPAAAPAAAEAPKLKPIKVAVTAGPHADIVTKAAEVAKKQGFDVKVVEFTDYITPDTALAEKQLDVAVYQHEPFLLNFNKQKGTDLVVAANAVVQPMGLYSNKIHSLDDIKADTKIAIPNDPSNGGRALVLLEKAGIIKLKPDYKGEASIHDVAENPRGVKLVELEAAQLPISLQDLDVACVPMNYAVSGGLDVNKQGFYFESRDAKYALIIIAARPDNVQSPEVQTFVKCYQSPEVAAFIKEKFKGQINPAWEQPAK</sequence>
<keyword evidence="10" id="KW-1185">Reference proteome</keyword>
<dbReference type="PANTHER" id="PTHR30429">
    <property type="entry name" value="D-METHIONINE-BINDING LIPOPROTEIN METQ"/>
    <property type="match status" value="1"/>
</dbReference>
<evidence type="ECO:0000256" key="1">
    <source>
        <dbReference type="ARBA" id="ARBA00004635"/>
    </source>
</evidence>
<dbReference type="PIRSF" id="PIRSF002854">
    <property type="entry name" value="MetQ"/>
    <property type="match status" value="1"/>
</dbReference>
<dbReference type="RefSeq" id="WP_005432258.1">
    <property type="nucleotide sequence ID" value="NZ_KE150480.1"/>
</dbReference>
<reference evidence="9 10" key="1">
    <citation type="submission" date="2013-04" db="EMBL/GenBank/DDBJ databases">
        <title>The Genome Sequence of Sutterella wadsworthensis HGA0223.</title>
        <authorList>
            <consortium name="The Broad Institute Genomics Platform"/>
            <person name="Earl A."/>
            <person name="Ward D."/>
            <person name="Feldgarden M."/>
            <person name="Gevers D."/>
            <person name="Schmidt T.M."/>
            <person name="Dover J."/>
            <person name="Dai D."/>
            <person name="Walker B."/>
            <person name="Young S."/>
            <person name="Zeng Q."/>
            <person name="Gargeya S."/>
            <person name="Fitzgerald M."/>
            <person name="Haas B."/>
            <person name="Abouelleil A."/>
            <person name="Allen A.W."/>
            <person name="Alvarado L."/>
            <person name="Arachchi H.M."/>
            <person name="Berlin A.M."/>
            <person name="Chapman S.B."/>
            <person name="Gainer-Dewar J."/>
            <person name="Goldberg J."/>
            <person name="Griggs A."/>
            <person name="Gujja S."/>
            <person name="Hansen M."/>
            <person name="Howarth C."/>
            <person name="Imamovic A."/>
            <person name="Ireland A."/>
            <person name="Larimer J."/>
            <person name="McCowan C."/>
            <person name="Murphy C."/>
            <person name="Pearson M."/>
            <person name="Poon T.W."/>
            <person name="Priest M."/>
            <person name="Roberts A."/>
            <person name="Saif S."/>
            <person name="Shea T."/>
            <person name="Sisk P."/>
            <person name="Sykes S."/>
            <person name="Wortman J."/>
            <person name="Nusbaum C."/>
            <person name="Birren B."/>
        </authorList>
    </citation>
    <scope>NUCLEOTIDE SEQUENCE [LARGE SCALE GENOMIC DNA]</scope>
    <source>
        <strain evidence="9 10">HGA0223</strain>
    </source>
</reference>
<organism evidence="9 10">
    <name type="scientific">Sutterella wadsworthensis HGA0223</name>
    <dbReference type="NCBI Taxonomy" id="1203554"/>
    <lineage>
        <taxon>Bacteria</taxon>
        <taxon>Pseudomonadati</taxon>
        <taxon>Pseudomonadota</taxon>
        <taxon>Betaproteobacteria</taxon>
        <taxon>Burkholderiales</taxon>
        <taxon>Sutterellaceae</taxon>
        <taxon>Sutterella</taxon>
    </lineage>
</organism>
<dbReference type="Pfam" id="PF03180">
    <property type="entry name" value="Lipoprotein_9"/>
    <property type="match status" value="1"/>
</dbReference>
<evidence type="ECO:0000313" key="10">
    <source>
        <dbReference type="Proteomes" id="UP000014400"/>
    </source>
</evidence>
<feature type="chain" id="PRO_5004517881" description="Lipoprotein" evidence="8">
    <location>
        <begin position="26"/>
        <end position="296"/>
    </location>
</feature>
<keyword evidence="4" id="KW-0564">Palmitate</keyword>
<dbReference type="PATRIC" id="fig|1203554.3.peg.904"/>
<dbReference type="Gene3D" id="3.40.190.10">
    <property type="entry name" value="Periplasmic binding protein-like II"/>
    <property type="match status" value="2"/>
</dbReference>
<evidence type="ECO:0000256" key="4">
    <source>
        <dbReference type="ARBA" id="ARBA00023139"/>
    </source>
</evidence>
<feature type="signal peptide" evidence="8">
    <location>
        <begin position="1"/>
        <end position="25"/>
    </location>
</feature>
<comment type="subcellular location">
    <subcellularLocation>
        <location evidence="1">Membrane</location>
        <topology evidence="1">Lipid-anchor</topology>
    </subcellularLocation>
</comment>
<protein>
    <recommendedName>
        <fullName evidence="6">Lipoprotein</fullName>
    </recommendedName>
</protein>
<evidence type="ECO:0000256" key="7">
    <source>
        <dbReference type="PIRSR" id="PIRSR002854-1"/>
    </source>
</evidence>
<evidence type="ECO:0000313" key="9">
    <source>
        <dbReference type="EMBL" id="EPE00157.1"/>
    </source>
</evidence>